<accession>A0A4Y2NBH5</accession>
<evidence type="ECO:0000313" key="1">
    <source>
        <dbReference type="EMBL" id="GBN36788.1"/>
    </source>
</evidence>
<dbReference type="EMBL" id="BGPR01208812">
    <property type="protein sequence ID" value="GBN36788.1"/>
    <property type="molecule type" value="Genomic_DNA"/>
</dbReference>
<evidence type="ECO:0000313" key="2">
    <source>
        <dbReference type="Proteomes" id="UP000499080"/>
    </source>
</evidence>
<protein>
    <submittedName>
        <fullName evidence="1">Uncharacterized protein</fullName>
    </submittedName>
</protein>
<name>A0A4Y2NBH5_ARAVE</name>
<dbReference type="AlphaFoldDB" id="A0A4Y2NBH5"/>
<keyword evidence="2" id="KW-1185">Reference proteome</keyword>
<reference evidence="1 2" key="1">
    <citation type="journal article" date="2019" name="Sci. Rep.">
        <title>Orb-weaving spider Araneus ventricosus genome elucidates the spidroin gene catalogue.</title>
        <authorList>
            <person name="Kono N."/>
            <person name="Nakamura H."/>
            <person name="Ohtoshi R."/>
            <person name="Moran D.A.P."/>
            <person name="Shinohara A."/>
            <person name="Yoshida Y."/>
            <person name="Fujiwara M."/>
            <person name="Mori M."/>
            <person name="Tomita M."/>
            <person name="Arakawa K."/>
        </authorList>
    </citation>
    <scope>NUCLEOTIDE SEQUENCE [LARGE SCALE GENOMIC DNA]</scope>
</reference>
<comment type="caution">
    <text evidence="1">The sequence shown here is derived from an EMBL/GenBank/DDBJ whole genome shotgun (WGS) entry which is preliminary data.</text>
</comment>
<sequence length="65" mass="7329">GRYVSAPEAIWRINEFSLSEKSLVCNHEIGQLRIKVVIMLLQHLIPSKGLCNVLYNKTTSDKTTA</sequence>
<dbReference type="Proteomes" id="UP000499080">
    <property type="component" value="Unassembled WGS sequence"/>
</dbReference>
<gene>
    <name evidence="1" type="ORF">AVEN_263801_1</name>
</gene>
<proteinExistence type="predicted"/>
<organism evidence="1 2">
    <name type="scientific">Araneus ventricosus</name>
    <name type="common">Orbweaver spider</name>
    <name type="synonym">Epeira ventricosa</name>
    <dbReference type="NCBI Taxonomy" id="182803"/>
    <lineage>
        <taxon>Eukaryota</taxon>
        <taxon>Metazoa</taxon>
        <taxon>Ecdysozoa</taxon>
        <taxon>Arthropoda</taxon>
        <taxon>Chelicerata</taxon>
        <taxon>Arachnida</taxon>
        <taxon>Araneae</taxon>
        <taxon>Araneomorphae</taxon>
        <taxon>Entelegynae</taxon>
        <taxon>Araneoidea</taxon>
        <taxon>Araneidae</taxon>
        <taxon>Araneus</taxon>
    </lineage>
</organism>
<feature type="non-terminal residue" evidence="1">
    <location>
        <position position="1"/>
    </location>
</feature>